<feature type="transmembrane region" description="Helical" evidence="1">
    <location>
        <begin position="154"/>
        <end position="181"/>
    </location>
</feature>
<keyword evidence="3" id="KW-1185">Reference proteome</keyword>
<dbReference type="AlphaFoldDB" id="A0AA95EW53"/>
<gene>
    <name evidence="2" type="ORF">P0Y55_16950</name>
</gene>
<protein>
    <submittedName>
        <fullName evidence="2">DUF2232 domain-containing protein</fullName>
    </submittedName>
</protein>
<keyword evidence="1" id="KW-0472">Membrane</keyword>
<keyword evidence="1" id="KW-1133">Transmembrane helix</keyword>
<accession>A0AA95EW53</accession>
<feature type="transmembrane region" description="Helical" evidence="1">
    <location>
        <begin position="202"/>
        <end position="221"/>
    </location>
</feature>
<dbReference type="Pfam" id="PF09991">
    <property type="entry name" value="DUF2232"/>
    <property type="match status" value="1"/>
</dbReference>
<sequence>MNLSSKSLIWSTVAILLLLSILTPLSALSAFLIMTPMVVLFTMLKPKAFVLHMIPILLLAFLLSGAFGVVVIALAIFFLVPSIFMGKQYKKGAPARKVIVHGFIAILALLLLELALFAWQFDVNLTTELSNWLRDALQQFDTQRMLKEGWESKYANAIVTALPMILLMSAAMFAIITHAIARRALRTVDIHVEGMPQAHTWQLPRSIVTYYLIAVISSFFMTEESSGFWDLAITNLLPILQMLFIVQAVGFVFFLAHEKKWSKIAPLLLCIPLILYPPLFIIGLLDMAFPLRRLITNKSK</sequence>
<dbReference type="PANTHER" id="PTHR41324">
    <property type="entry name" value="MEMBRANE PROTEIN-RELATED"/>
    <property type="match status" value="1"/>
</dbReference>
<dbReference type="PANTHER" id="PTHR41324:SF1">
    <property type="entry name" value="DUF2232 DOMAIN-CONTAINING PROTEIN"/>
    <property type="match status" value="1"/>
</dbReference>
<feature type="transmembrane region" description="Helical" evidence="1">
    <location>
        <begin position="267"/>
        <end position="289"/>
    </location>
</feature>
<reference evidence="2" key="1">
    <citation type="submission" date="2023-03" db="EMBL/GenBank/DDBJ databases">
        <title>Andean soil-derived lignocellulolytic bacterial consortium as a source of novel taxa and putative plastic-active enzymes.</title>
        <authorList>
            <person name="Diaz-Garcia L."/>
            <person name="Chuvochina M."/>
            <person name="Feuerriegel G."/>
            <person name="Bunk B."/>
            <person name="Sproer C."/>
            <person name="Streit W.R."/>
            <person name="Rodriguez L.M."/>
            <person name="Overmann J."/>
            <person name="Jimenez D.J."/>
        </authorList>
    </citation>
    <scope>NUCLEOTIDE SEQUENCE</scope>
    <source>
        <strain evidence="2">MAG 2441</strain>
    </source>
</reference>
<dbReference type="InterPro" id="IPR018710">
    <property type="entry name" value="DUF2232"/>
</dbReference>
<keyword evidence="1" id="KW-0812">Transmembrane</keyword>
<dbReference type="EMBL" id="CP119317">
    <property type="protein sequence ID" value="WEK54224.1"/>
    <property type="molecule type" value="Genomic_DNA"/>
</dbReference>
<feature type="transmembrane region" description="Helical" evidence="1">
    <location>
        <begin position="98"/>
        <end position="121"/>
    </location>
</feature>
<organism evidence="2 3">
    <name type="scientific">Candidatus Cohnella colombiensis</name>
    <dbReference type="NCBI Taxonomy" id="3121368"/>
    <lineage>
        <taxon>Bacteria</taxon>
        <taxon>Bacillati</taxon>
        <taxon>Bacillota</taxon>
        <taxon>Bacilli</taxon>
        <taxon>Bacillales</taxon>
        <taxon>Paenibacillaceae</taxon>
        <taxon>Cohnella</taxon>
    </lineage>
</organism>
<dbReference type="Proteomes" id="UP001178662">
    <property type="component" value="Chromosome"/>
</dbReference>
<evidence type="ECO:0000256" key="1">
    <source>
        <dbReference type="SAM" id="Phobius"/>
    </source>
</evidence>
<feature type="transmembrane region" description="Helical" evidence="1">
    <location>
        <begin position="53"/>
        <end position="86"/>
    </location>
</feature>
<feature type="transmembrane region" description="Helical" evidence="1">
    <location>
        <begin position="233"/>
        <end position="255"/>
    </location>
</feature>
<proteinExistence type="predicted"/>
<name>A0AA95EW53_9BACL</name>
<evidence type="ECO:0000313" key="3">
    <source>
        <dbReference type="Proteomes" id="UP001178662"/>
    </source>
</evidence>
<evidence type="ECO:0000313" key="2">
    <source>
        <dbReference type="EMBL" id="WEK54224.1"/>
    </source>
</evidence>